<dbReference type="Proteomes" id="UP000799755">
    <property type="component" value="Unassembled WGS sequence"/>
</dbReference>
<proteinExistence type="predicted"/>
<protein>
    <submittedName>
        <fullName evidence="1">Uncharacterized protein</fullName>
    </submittedName>
</protein>
<evidence type="ECO:0000313" key="2">
    <source>
        <dbReference type="Proteomes" id="UP000799755"/>
    </source>
</evidence>
<accession>A0ACB6QIZ9</accession>
<sequence>MPPQKTSSLKTYFDNIAVTNGDDECRAWLERVLDLKTELATFVADHREGNGTGNYVSFLKGSFNFSFSFSFSFTDGGPDAIIRSPKPGHMATALRDEKVTNEVQVMEYLAQNTTIPLPRVHSWGLTAESLKQLGPFIIMDSVDGMLLSTLLKRQSENGEEVILLNQDFDNTALDKIYYQIADGMLQLSQLTTFTHIGAISKRHGSNIWSVIRRPLTYNMNELMTVAGYPANKFPTAPFDRASDYFRSVANEHLNHLRTQRNLADDAGIVQKRFVARYQFAQLIPKYCVDDAGPFIPFCNDMRPSNMLIDPDTLRITAVLYFEFTNTMPAQFTYDPPWWLLLSGPEWWLDRCSMEEFVTDYKPRMEQFLRALERVGKEASLKKQPSGTLLSTRMRGSWRSGRFWFNYAARKSFEVDGVYWAALHDGSSSVQLFSEAVHAEIEDLTKMKMEQLKAYKEECTA</sequence>
<keyword evidence="2" id="KW-1185">Reference proteome</keyword>
<name>A0ACB6QIZ9_9PLEO</name>
<reference evidence="1" key="1">
    <citation type="journal article" date="2020" name="Stud. Mycol.">
        <title>101 Dothideomycetes genomes: a test case for predicting lifestyles and emergence of pathogens.</title>
        <authorList>
            <person name="Haridas S."/>
            <person name="Albert R."/>
            <person name="Binder M."/>
            <person name="Bloem J."/>
            <person name="Labutti K."/>
            <person name="Salamov A."/>
            <person name="Andreopoulos B."/>
            <person name="Baker S."/>
            <person name="Barry K."/>
            <person name="Bills G."/>
            <person name="Bluhm B."/>
            <person name="Cannon C."/>
            <person name="Castanera R."/>
            <person name="Culley D."/>
            <person name="Daum C."/>
            <person name="Ezra D."/>
            <person name="Gonzalez J."/>
            <person name="Henrissat B."/>
            <person name="Kuo A."/>
            <person name="Liang C."/>
            <person name="Lipzen A."/>
            <person name="Lutzoni F."/>
            <person name="Magnuson J."/>
            <person name="Mondo S."/>
            <person name="Nolan M."/>
            <person name="Ohm R."/>
            <person name="Pangilinan J."/>
            <person name="Park H.-J."/>
            <person name="Ramirez L."/>
            <person name="Alfaro M."/>
            <person name="Sun H."/>
            <person name="Tritt A."/>
            <person name="Yoshinaga Y."/>
            <person name="Zwiers L.-H."/>
            <person name="Turgeon B."/>
            <person name="Goodwin S."/>
            <person name="Spatafora J."/>
            <person name="Crous P."/>
            <person name="Grigoriev I."/>
        </authorList>
    </citation>
    <scope>NUCLEOTIDE SEQUENCE</scope>
    <source>
        <strain evidence="1">ATCC 200398</strain>
    </source>
</reference>
<dbReference type="EMBL" id="MU003524">
    <property type="protein sequence ID" value="KAF2466568.1"/>
    <property type="molecule type" value="Genomic_DNA"/>
</dbReference>
<comment type="caution">
    <text evidence="1">The sequence shown here is derived from an EMBL/GenBank/DDBJ whole genome shotgun (WGS) entry which is preliminary data.</text>
</comment>
<gene>
    <name evidence="1" type="ORF">BDR25DRAFT_236738</name>
</gene>
<organism evidence="1 2">
    <name type="scientific">Lindgomyces ingoldianus</name>
    <dbReference type="NCBI Taxonomy" id="673940"/>
    <lineage>
        <taxon>Eukaryota</taxon>
        <taxon>Fungi</taxon>
        <taxon>Dikarya</taxon>
        <taxon>Ascomycota</taxon>
        <taxon>Pezizomycotina</taxon>
        <taxon>Dothideomycetes</taxon>
        <taxon>Pleosporomycetidae</taxon>
        <taxon>Pleosporales</taxon>
        <taxon>Lindgomycetaceae</taxon>
        <taxon>Lindgomyces</taxon>
    </lineage>
</organism>
<evidence type="ECO:0000313" key="1">
    <source>
        <dbReference type="EMBL" id="KAF2466568.1"/>
    </source>
</evidence>